<keyword evidence="9" id="KW-1185">Reference proteome</keyword>
<evidence type="ECO:0000256" key="6">
    <source>
        <dbReference type="SAM" id="Phobius"/>
    </source>
</evidence>
<comment type="caution">
    <text evidence="8">The sequence shown here is derived from an EMBL/GenBank/DDBJ whole genome shotgun (WGS) entry which is preliminary data.</text>
</comment>
<feature type="transmembrane region" description="Helical" evidence="6">
    <location>
        <begin position="69"/>
        <end position="93"/>
    </location>
</feature>
<evidence type="ECO:0000256" key="2">
    <source>
        <dbReference type="ARBA" id="ARBA00022692"/>
    </source>
</evidence>
<gene>
    <name evidence="8" type="ORF">JX265_006737</name>
</gene>
<dbReference type="AlphaFoldDB" id="A0A9P9WKR4"/>
<dbReference type="InterPro" id="IPR049326">
    <property type="entry name" value="Rhodopsin_dom_fungi"/>
</dbReference>
<proteinExistence type="inferred from homology"/>
<feature type="transmembrane region" description="Helical" evidence="6">
    <location>
        <begin position="187"/>
        <end position="211"/>
    </location>
</feature>
<organism evidence="8 9">
    <name type="scientific">Neoarthrinium moseri</name>
    <dbReference type="NCBI Taxonomy" id="1658444"/>
    <lineage>
        <taxon>Eukaryota</taxon>
        <taxon>Fungi</taxon>
        <taxon>Dikarya</taxon>
        <taxon>Ascomycota</taxon>
        <taxon>Pezizomycotina</taxon>
        <taxon>Sordariomycetes</taxon>
        <taxon>Xylariomycetidae</taxon>
        <taxon>Amphisphaeriales</taxon>
        <taxon>Apiosporaceae</taxon>
        <taxon>Neoarthrinium</taxon>
    </lineage>
</organism>
<feature type="transmembrane region" description="Helical" evidence="6">
    <location>
        <begin position="157"/>
        <end position="175"/>
    </location>
</feature>
<evidence type="ECO:0000313" key="9">
    <source>
        <dbReference type="Proteomes" id="UP000829685"/>
    </source>
</evidence>
<evidence type="ECO:0000313" key="8">
    <source>
        <dbReference type="EMBL" id="KAI1868758.1"/>
    </source>
</evidence>
<protein>
    <recommendedName>
        <fullName evidence="7">Rhodopsin domain-containing protein</fullName>
    </recommendedName>
</protein>
<sequence length="255" mass="28390">MPLCTVATILRFVAARRAGRKFGWEDIFAALALLAFLAYGALAIGGFAVTGGVSTDEYTLDMAVTTSKMAYAAAPFFEINQLFAKASLLVLYYRIFATNRTFAVCTCVIAIIQMAWFIAIFFSLMFMCIPVHKWWDVQGTVEGWCMNDAALLAAEETINSGVDFAMVALAVFMVRKLQMKPYLKRRLAAVFITGGLSGILGFVKIGEVYAIPDENGSMYTSPQLAAYLYPFTANWYTSIEWPMSPMDFGIYCRWH</sequence>
<evidence type="ECO:0000256" key="3">
    <source>
        <dbReference type="ARBA" id="ARBA00022989"/>
    </source>
</evidence>
<feature type="transmembrane region" description="Helical" evidence="6">
    <location>
        <begin position="102"/>
        <end position="126"/>
    </location>
</feature>
<feature type="domain" description="Rhodopsin" evidence="7">
    <location>
        <begin position="10"/>
        <end position="216"/>
    </location>
</feature>
<feature type="transmembrane region" description="Helical" evidence="6">
    <location>
        <begin position="27"/>
        <end position="49"/>
    </location>
</feature>
<evidence type="ECO:0000256" key="5">
    <source>
        <dbReference type="ARBA" id="ARBA00038359"/>
    </source>
</evidence>
<comment type="similarity">
    <text evidence="5">Belongs to the SAT4 family.</text>
</comment>
<evidence type="ECO:0000259" key="7">
    <source>
        <dbReference type="Pfam" id="PF20684"/>
    </source>
</evidence>
<evidence type="ECO:0000256" key="4">
    <source>
        <dbReference type="ARBA" id="ARBA00023136"/>
    </source>
</evidence>
<dbReference type="EMBL" id="JAFIMR010000016">
    <property type="protein sequence ID" value="KAI1868758.1"/>
    <property type="molecule type" value="Genomic_DNA"/>
</dbReference>
<evidence type="ECO:0000256" key="1">
    <source>
        <dbReference type="ARBA" id="ARBA00004141"/>
    </source>
</evidence>
<keyword evidence="4 6" id="KW-0472">Membrane</keyword>
<keyword evidence="3 6" id="KW-1133">Transmembrane helix</keyword>
<dbReference type="InterPro" id="IPR052337">
    <property type="entry name" value="SAT4-like"/>
</dbReference>
<dbReference type="Proteomes" id="UP000829685">
    <property type="component" value="Unassembled WGS sequence"/>
</dbReference>
<dbReference type="PANTHER" id="PTHR33048:SF47">
    <property type="entry name" value="INTEGRAL MEMBRANE PROTEIN-RELATED"/>
    <property type="match status" value="1"/>
</dbReference>
<dbReference type="OrthoDB" id="444631at2759"/>
<comment type="subcellular location">
    <subcellularLocation>
        <location evidence="1">Membrane</location>
        <topology evidence="1">Multi-pass membrane protein</topology>
    </subcellularLocation>
</comment>
<keyword evidence="2 6" id="KW-0812">Transmembrane</keyword>
<dbReference type="PANTHER" id="PTHR33048">
    <property type="entry name" value="PTH11-LIKE INTEGRAL MEMBRANE PROTEIN (AFU_ORTHOLOGUE AFUA_5G11245)"/>
    <property type="match status" value="1"/>
</dbReference>
<dbReference type="Pfam" id="PF20684">
    <property type="entry name" value="Fung_rhodopsin"/>
    <property type="match status" value="1"/>
</dbReference>
<name>A0A9P9WKR4_9PEZI</name>
<reference evidence="8" key="1">
    <citation type="submission" date="2021-03" db="EMBL/GenBank/DDBJ databases">
        <title>Revisited historic fungal species revealed as producer of novel bioactive compounds through whole genome sequencing and comparative genomics.</title>
        <authorList>
            <person name="Vignolle G.A."/>
            <person name="Hochenegger N."/>
            <person name="Mach R.L."/>
            <person name="Mach-Aigner A.R."/>
            <person name="Javad Rahimi M."/>
            <person name="Salim K.A."/>
            <person name="Chan C.M."/>
            <person name="Lim L.B.L."/>
            <person name="Cai F."/>
            <person name="Druzhinina I.S."/>
            <person name="U'Ren J.M."/>
            <person name="Derntl C."/>
        </authorList>
    </citation>
    <scope>NUCLEOTIDE SEQUENCE</scope>
    <source>
        <strain evidence="8">TUCIM 5799</strain>
    </source>
</reference>
<accession>A0A9P9WKR4</accession>
<dbReference type="GO" id="GO:0016020">
    <property type="term" value="C:membrane"/>
    <property type="evidence" value="ECO:0007669"/>
    <property type="project" value="UniProtKB-SubCell"/>
</dbReference>